<protein>
    <submittedName>
        <fullName evidence="8">Sulfatase</fullName>
    </submittedName>
</protein>
<dbReference type="PANTHER" id="PTHR42693">
    <property type="entry name" value="ARYLSULFATASE FAMILY MEMBER"/>
    <property type="match status" value="1"/>
</dbReference>
<comment type="similarity">
    <text evidence="2">Belongs to the sulfatase family.</text>
</comment>
<keyword evidence="3" id="KW-0479">Metal-binding</keyword>
<dbReference type="Pfam" id="PF00884">
    <property type="entry name" value="Sulfatase"/>
    <property type="match status" value="1"/>
</dbReference>
<dbReference type="InterPro" id="IPR017850">
    <property type="entry name" value="Alkaline_phosphatase_core_sf"/>
</dbReference>
<evidence type="ECO:0000256" key="5">
    <source>
        <dbReference type="ARBA" id="ARBA00022801"/>
    </source>
</evidence>
<keyword evidence="6" id="KW-0106">Calcium</keyword>
<dbReference type="PANTHER" id="PTHR42693:SF42">
    <property type="entry name" value="ARYLSULFATASE G"/>
    <property type="match status" value="1"/>
</dbReference>
<keyword evidence="9" id="KW-1185">Reference proteome</keyword>
<comment type="cofactor">
    <cofactor evidence="1">
        <name>Ca(2+)</name>
        <dbReference type="ChEBI" id="CHEBI:29108"/>
    </cofactor>
</comment>
<dbReference type="Gene3D" id="3.30.1120.10">
    <property type="match status" value="1"/>
</dbReference>
<gene>
    <name evidence="8" type="ORF">HHU12_11775</name>
</gene>
<organism evidence="8 9">
    <name type="scientific">Flammeovirga aprica JL-4</name>
    <dbReference type="NCBI Taxonomy" id="694437"/>
    <lineage>
        <taxon>Bacteria</taxon>
        <taxon>Pseudomonadati</taxon>
        <taxon>Bacteroidota</taxon>
        <taxon>Cytophagia</taxon>
        <taxon>Cytophagales</taxon>
        <taxon>Flammeovirgaceae</taxon>
        <taxon>Flammeovirga</taxon>
    </lineage>
</organism>
<proteinExistence type="inferred from homology"/>
<keyword evidence="5" id="KW-0378">Hydrolase</keyword>
<dbReference type="Gene3D" id="3.40.720.10">
    <property type="entry name" value="Alkaline Phosphatase, subunit A"/>
    <property type="match status" value="1"/>
</dbReference>
<dbReference type="InterPro" id="IPR050738">
    <property type="entry name" value="Sulfatase"/>
</dbReference>
<evidence type="ECO:0000313" key="8">
    <source>
        <dbReference type="EMBL" id="NME68641.1"/>
    </source>
</evidence>
<name>A0A7X9RTM9_9BACT</name>
<sequence length="481" mass="54887">MNKRFFLVIIKLLIITPCFSDSHKEKKPNILIINVDDMGWTDVGYMGNDVYRTPNIDQLSKESMIFMNGYAGAANCAPSRACLLTGQTTTRHGIYTVGPSTRGEDYTRKIEPIENHAHLPKEALTIGNIFKQNGYQTAAFGKWHVSRKAEDYGFDYARGTSHQGHPPSYISPYKLSNLTDGEKGEYLTDRITNEVIHYLKNERKKEQPFLIYLPYYAVHTPLMVKPGSAKKYKGKKQLDGAPLNPHYAALVENTDWNIGRLLGVLEDLKLTDDTIVIFTSDNGGIYSISHQLGLRAGKGSYYEGGLKVPMLFKWKGHWEAGKKIDTKVTQLDFLPTLAEITNSTIPEGYALDGNSIAPLLTGKGKFDKKRALVYHFPIYLQAYEKGGDDARDALFRTRPGSVVIQGDWKMHYYYEDQKMELYNLVEDPSERNNLVDKYTKRADKMYKYLQEWLEERDGKIPTQPNPKYDAEREQAELQKYL</sequence>
<dbReference type="CDD" id="cd16144">
    <property type="entry name" value="ARS_like"/>
    <property type="match status" value="1"/>
</dbReference>
<dbReference type="RefSeq" id="WP_169656942.1">
    <property type="nucleotide sequence ID" value="NZ_JABANE010000026.1"/>
</dbReference>
<keyword evidence="4" id="KW-0732">Signal</keyword>
<dbReference type="InterPro" id="IPR000917">
    <property type="entry name" value="Sulfatase_N"/>
</dbReference>
<evidence type="ECO:0000313" key="9">
    <source>
        <dbReference type="Proteomes" id="UP000576082"/>
    </source>
</evidence>
<dbReference type="Proteomes" id="UP000576082">
    <property type="component" value="Unassembled WGS sequence"/>
</dbReference>
<evidence type="ECO:0000256" key="6">
    <source>
        <dbReference type="ARBA" id="ARBA00022837"/>
    </source>
</evidence>
<evidence type="ECO:0000256" key="1">
    <source>
        <dbReference type="ARBA" id="ARBA00001913"/>
    </source>
</evidence>
<dbReference type="GO" id="GO:0046872">
    <property type="term" value="F:metal ion binding"/>
    <property type="evidence" value="ECO:0007669"/>
    <property type="project" value="UniProtKB-KW"/>
</dbReference>
<dbReference type="EMBL" id="JABANE010000026">
    <property type="protein sequence ID" value="NME68641.1"/>
    <property type="molecule type" value="Genomic_DNA"/>
</dbReference>
<dbReference type="AlphaFoldDB" id="A0A7X9RTM9"/>
<comment type="caution">
    <text evidence="8">The sequence shown here is derived from an EMBL/GenBank/DDBJ whole genome shotgun (WGS) entry which is preliminary data.</text>
</comment>
<reference evidence="8 9" key="1">
    <citation type="submission" date="2020-04" db="EMBL/GenBank/DDBJ databases">
        <title>Flammeovirga sp. SR4, a novel species isolated from seawater.</title>
        <authorList>
            <person name="Wang X."/>
        </authorList>
    </citation>
    <scope>NUCLEOTIDE SEQUENCE [LARGE SCALE GENOMIC DNA]</scope>
    <source>
        <strain evidence="8 9">ATCC 23126</strain>
    </source>
</reference>
<evidence type="ECO:0000256" key="2">
    <source>
        <dbReference type="ARBA" id="ARBA00008779"/>
    </source>
</evidence>
<evidence type="ECO:0000259" key="7">
    <source>
        <dbReference type="Pfam" id="PF00884"/>
    </source>
</evidence>
<evidence type="ECO:0000256" key="4">
    <source>
        <dbReference type="ARBA" id="ARBA00022729"/>
    </source>
</evidence>
<evidence type="ECO:0000256" key="3">
    <source>
        <dbReference type="ARBA" id="ARBA00022723"/>
    </source>
</evidence>
<dbReference type="GO" id="GO:0004065">
    <property type="term" value="F:arylsulfatase activity"/>
    <property type="evidence" value="ECO:0007669"/>
    <property type="project" value="TreeGrafter"/>
</dbReference>
<dbReference type="SUPFAM" id="SSF53649">
    <property type="entry name" value="Alkaline phosphatase-like"/>
    <property type="match status" value="1"/>
</dbReference>
<feature type="domain" description="Sulfatase N-terminal" evidence="7">
    <location>
        <begin position="28"/>
        <end position="342"/>
    </location>
</feature>
<accession>A0A7X9RTM9</accession>